<gene>
    <name evidence="15" type="ORF">ACLA_092700</name>
</gene>
<comment type="cofactor">
    <cofactor evidence="1">
        <name>Mg(2+)</name>
        <dbReference type="ChEBI" id="CHEBI:18420"/>
    </cofactor>
</comment>
<evidence type="ECO:0000259" key="12">
    <source>
        <dbReference type="Pfam" id="PF02878"/>
    </source>
</evidence>
<dbReference type="FunFam" id="3.40.120.10:FF:000035">
    <property type="entry name" value="Pgm3p"/>
    <property type="match status" value="1"/>
</dbReference>
<feature type="domain" description="Alpha-D-phosphohexomutase alpha/beta/alpha" evidence="14">
    <location>
        <begin position="332"/>
        <end position="432"/>
    </location>
</feature>
<proteinExistence type="inferred from homology"/>
<dbReference type="PANTHER" id="PTHR45745:SF1">
    <property type="entry name" value="PHOSPHOGLUCOMUTASE 2B-RELATED"/>
    <property type="match status" value="1"/>
</dbReference>
<keyword evidence="10" id="KW-0119">Carbohydrate metabolism</keyword>
<evidence type="ECO:0000256" key="3">
    <source>
        <dbReference type="ARBA" id="ARBA00010231"/>
    </source>
</evidence>
<keyword evidence="8" id="KW-0460">Magnesium</keyword>
<dbReference type="VEuPathDB" id="FungiDB:ACLA_092700"/>
<dbReference type="Pfam" id="PF02880">
    <property type="entry name" value="PGM_PMM_III"/>
    <property type="match status" value="1"/>
</dbReference>
<dbReference type="HOGENOM" id="CLU_016950_0_1_1"/>
<dbReference type="RefSeq" id="XP_001272998.1">
    <property type="nucleotide sequence ID" value="XM_001272997.1"/>
</dbReference>
<dbReference type="GO" id="GO:0005737">
    <property type="term" value="C:cytoplasm"/>
    <property type="evidence" value="ECO:0007669"/>
    <property type="project" value="UniProtKB-SubCell"/>
</dbReference>
<evidence type="ECO:0000256" key="7">
    <source>
        <dbReference type="ARBA" id="ARBA00022723"/>
    </source>
</evidence>
<dbReference type="InterPro" id="IPR005846">
    <property type="entry name" value="A-D-PHexomutase_a/b/a-III"/>
</dbReference>
<dbReference type="PANTHER" id="PTHR45745">
    <property type="entry name" value="PHOSPHOMANNOMUTASE 45A"/>
    <property type="match status" value="1"/>
</dbReference>
<organism evidence="15 16">
    <name type="scientific">Aspergillus clavatus (strain ATCC 1007 / CBS 513.65 / DSM 816 / NCTC 3887 / NRRL 1 / QM 1276 / 107)</name>
    <dbReference type="NCBI Taxonomy" id="344612"/>
    <lineage>
        <taxon>Eukaryota</taxon>
        <taxon>Fungi</taxon>
        <taxon>Dikarya</taxon>
        <taxon>Ascomycota</taxon>
        <taxon>Pezizomycotina</taxon>
        <taxon>Eurotiomycetes</taxon>
        <taxon>Eurotiomycetidae</taxon>
        <taxon>Eurotiales</taxon>
        <taxon>Aspergillaceae</taxon>
        <taxon>Aspergillus</taxon>
        <taxon>Aspergillus subgen. Fumigati</taxon>
    </lineage>
</organism>
<dbReference type="KEGG" id="act:ACLA_092700"/>
<dbReference type="eggNOG" id="KOG1220">
    <property type="taxonomic scope" value="Eukaryota"/>
</dbReference>
<evidence type="ECO:0000256" key="4">
    <source>
        <dbReference type="ARBA" id="ARBA00022490"/>
    </source>
</evidence>
<accession>A1CFC3</accession>
<dbReference type="InterPro" id="IPR036900">
    <property type="entry name" value="A-D-PHexomutase_C_sf"/>
</dbReference>
<dbReference type="GO" id="GO:0005634">
    <property type="term" value="C:nucleus"/>
    <property type="evidence" value="ECO:0007669"/>
    <property type="project" value="TreeGrafter"/>
</dbReference>
<dbReference type="InterPro" id="IPR005843">
    <property type="entry name" value="A-D-PHexomutase_C"/>
</dbReference>
<name>A1CFC3_ASPCL</name>
<evidence type="ECO:0000259" key="14">
    <source>
        <dbReference type="Pfam" id="PF02880"/>
    </source>
</evidence>
<evidence type="ECO:0000256" key="9">
    <source>
        <dbReference type="ARBA" id="ARBA00023235"/>
    </source>
</evidence>
<dbReference type="GO" id="GO:0006148">
    <property type="term" value="P:inosine catabolic process"/>
    <property type="evidence" value="ECO:0007669"/>
    <property type="project" value="EnsemblFungi"/>
</dbReference>
<keyword evidence="6" id="KW-0597">Phosphoprotein</keyword>
<dbReference type="Gene3D" id="3.40.120.10">
    <property type="entry name" value="Alpha-D-Glucose-1,6-Bisphosphate, subunit A, domain 3"/>
    <property type="match status" value="3"/>
</dbReference>
<keyword evidence="7" id="KW-0479">Metal-binding</keyword>
<keyword evidence="5" id="KW-0313">Glucose metabolism</keyword>
<evidence type="ECO:0000313" key="15">
    <source>
        <dbReference type="EMBL" id="EAW11572.1"/>
    </source>
</evidence>
<dbReference type="InterPro" id="IPR005845">
    <property type="entry name" value="A-D-PHexomutase_a/b/a-II"/>
</dbReference>
<evidence type="ECO:0000256" key="10">
    <source>
        <dbReference type="ARBA" id="ARBA00023277"/>
    </source>
</evidence>
<dbReference type="InterPro" id="IPR016066">
    <property type="entry name" value="A-D-PHexomutase_CS"/>
</dbReference>
<dbReference type="InterPro" id="IPR016055">
    <property type="entry name" value="A-D-PHexomutase_a/b/a-I/II/III"/>
</dbReference>
<dbReference type="GeneID" id="4705259"/>
<evidence type="ECO:0000313" key="16">
    <source>
        <dbReference type="Proteomes" id="UP000006701"/>
    </source>
</evidence>
<dbReference type="OrthoDB" id="8300170at2759"/>
<dbReference type="AlphaFoldDB" id="A1CFC3"/>
<dbReference type="PROSITE" id="PS00710">
    <property type="entry name" value="PGM_PMM"/>
    <property type="match status" value="1"/>
</dbReference>
<evidence type="ECO:0000256" key="6">
    <source>
        <dbReference type="ARBA" id="ARBA00022553"/>
    </source>
</evidence>
<reference evidence="15 16" key="1">
    <citation type="journal article" date="2008" name="PLoS Genet.">
        <title>Genomic islands in the pathogenic filamentous fungus Aspergillus fumigatus.</title>
        <authorList>
            <person name="Fedorova N.D."/>
            <person name="Khaldi N."/>
            <person name="Joardar V.S."/>
            <person name="Maiti R."/>
            <person name="Amedeo P."/>
            <person name="Anderson M.J."/>
            <person name="Crabtree J."/>
            <person name="Silva J.C."/>
            <person name="Badger J.H."/>
            <person name="Albarraq A."/>
            <person name="Angiuoli S."/>
            <person name="Bussey H."/>
            <person name="Bowyer P."/>
            <person name="Cotty P.J."/>
            <person name="Dyer P.S."/>
            <person name="Egan A."/>
            <person name="Galens K."/>
            <person name="Fraser-Liggett C.M."/>
            <person name="Haas B.J."/>
            <person name="Inman J.M."/>
            <person name="Kent R."/>
            <person name="Lemieux S."/>
            <person name="Malavazi I."/>
            <person name="Orvis J."/>
            <person name="Roemer T."/>
            <person name="Ronning C.M."/>
            <person name="Sundaram J.P."/>
            <person name="Sutton G."/>
            <person name="Turner G."/>
            <person name="Venter J.C."/>
            <person name="White O.R."/>
            <person name="Whitty B.R."/>
            <person name="Youngman P."/>
            <person name="Wolfe K.H."/>
            <person name="Goldman G.H."/>
            <person name="Wortman J.R."/>
            <person name="Jiang B."/>
            <person name="Denning D.W."/>
            <person name="Nierman W.C."/>
        </authorList>
    </citation>
    <scope>NUCLEOTIDE SEQUENCE [LARGE SCALE GENOMIC DNA]</scope>
    <source>
        <strain evidence="16">ATCC 1007 / CBS 513.65 / DSM 816 / NCTC 3887 / NRRL 1</strain>
    </source>
</reference>
<dbReference type="CDD" id="cd05799">
    <property type="entry name" value="PGM2"/>
    <property type="match status" value="1"/>
</dbReference>
<dbReference type="Gene3D" id="3.30.310.50">
    <property type="entry name" value="Alpha-D-phosphohexomutase, C-terminal domain"/>
    <property type="match status" value="1"/>
</dbReference>
<dbReference type="SUPFAM" id="SSF53738">
    <property type="entry name" value="Phosphoglucomutase, first 3 domains"/>
    <property type="match status" value="3"/>
</dbReference>
<keyword evidence="4" id="KW-0963">Cytoplasm</keyword>
<evidence type="ECO:0000256" key="8">
    <source>
        <dbReference type="ARBA" id="ARBA00022842"/>
    </source>
</evidence>
<feature type="domain" description="Alpha-D-phosphohexomutase C-terminal" evidence="11">
    <location>
        <begin position="533"/>
        <end position="565"/>
    </location>
</feature>
<dbReference type="GO" id="GO:0006006">
    <property type="term" value="P:glucose metabolic process"/>
    <property type="evidence" value="ECO:0007669"/>
    <property type="project" value="UniProtKB-KW"/>
</dbReference>
<keyword evidence="16" id="KW-1185">Reference proteome</keyword>
<sequence length="602" mass="66544">MSNPASTAEEPLSLLVQRWLDWDRNPGTRAEIEQLQASGATEELEQRLRQRIQFGTAGLRGRMAAGFSCMNTLTVIQASQGLAKYIKDEHPDIASNGVVIGHDARHNSASFATLAANAFTAVGIPVWYYKDPSLTPSVPFGVTYLPAAAGVMITASHNPAQDNGYKVYFKNGAQINTPMDVEIAQSIERNLEPWPNAWNDLQVTDSLHAEALQTVLPQYTQAVWNYARSTVAQWAAPRPFVYTPLHGVGGLTFPDLCRSVGITDFAVVKEQIEPNPDFPTVSFPNPEESGALDLAMKTGDEEGKTLIIANDPDADRFAAAEKVNGSWFTFTGNQLGVLLASHLFDSLDGKDTKSRVAVLNSAVSTSMLEKMAKAKGIHFEETLTGFKWMGNIARRLEASGYYVPFAFEEALGYMFPDVCHDKDGVAAAMVFQAAEARWRSQGLIPYSKLQQLFEDFGYHETLNNYFRSPSPDITKSLFQAIRSGPYQTQKSLGPFKILRWRDMTEGYDSGTQDQKPVLPVDKSSQMLTLWLDRDVRFTIRGSGTEPKVKVYIESCGASQVQAVEAVCDTFRAVLKEWILPFAPSMTYSKQLPTSSGHILKFE</sequence>
<dbReference type="GO" id="GO:0046115">
    <property type="term" value="P:guanosine catabolic process"/>
    <property type="evidence" value="ECO:0007669"/>
    <property type="project" value="EnsemblFungi"/>
</dbReference>
<comment type="similarity">
    <text evidence="3">Belongs to the phosphohexose mutase family.</text>
</comment>
<evidence type="ECO:0000256" key="1">
    <source>
        <dbReference type="ARBA" id="ARBA00001946"/>
    </source>
</evidence>
<feature type="domain" description="Alpha-D-phosphohexomutase alpha/beta/alpha" evidence="13">
    <location>
        <begin position="218"/>
        <end position="321"/>
    </location>
</feature>
<dbReference type="EMBL" id="DS027052">
    <property type="protein sequence ID" value="EAW11572.1"/>
    <property type="molecule type" value="Genomic_DNA"/>
</dbReference>
<dbReference type="GO" id="GO:0000287">
    <property type="term" value="F:magnesium ion binding"/>
    <property type="evidence" value="ECO:0007669"/>
    <property type="project" value="InterPro"/>
</dbReference>
<dbReference type="InterPro" id="IPR005844">
    <property type="entry name" value="A-D-PHexomutase_a/b/a-I"/>
</dbReference>
<dbReference type="OMA" id="GYCVDPE"/>
<dbReference type="Pfam" id="PF02879">
    <property type="entry name" value="PGM_PMM_II"/>
    <property type="match status" value="1"/>
</dbReference>
<evidence type="ECO:0000259" key="13">
    <source>
        <dbReference type="Pfam" id="PF02879"/>
    </source>
</evidence>
<keyword evidence="9" id="KW-0413">Isomerase</keyword>
<feature type="domain" description="Alpha-D-phosphohexomutase alpha/beta/alpha" evidence="12">
    <location>
        <begin position="52"/>
        <end position="190"/>
    </location>
</feature>
<evidence type="ECO:0000256" key="5">
    <source>
        <dbReference type="ARBA" id="ARBA00022526"/>
    </source>
</evidence>
<protein>
    <submittedName>
        <fullName evidence="15">Phosphoglucomutase</fullName>
    </submittedName>
</protein>
<dbReference type="Proteomes" id="UP000006701">
    <property type="component" value="Unassembled WGS sequence"/>
</dbReference>
<dbReference type="STRING" id="344612.A1CFC3"/>
<dbReference type="GO" id="GO:0006166">
    <property type="term" value="P:purine ribonucleoside salvage"/>
    <property type="evidence" value="ECO:0007669"/>
    <property type="project" value="EnsemblFungi"/>
</dbReference>
<evidence type="ECO:0000259" key="11">
    <source>
        <dbReference type="Pfam" id="PF00408"/>
    </source>
</evidence>
<dbReference type="Pfam" id="PF02878">
    <property type="entry name" value="PGM_PMM_I"/>
    <property type="match status" value="1"/>
</dbReference>
<dbReference type="SUPFAM" id="SSF55957">
    <property type="entry name" value="Phosphoglucomutase, C-terminal domain"/>
    <property type="match status" value="1"/>
</dbReference>
<evidence type="ECO:0000256" key="2">
    <source>
        <dbReference type="ARBA" id="ARBA00004496"/>
    </source>
</evidence>
<dbReference type="GO" id="GO:0008973">
    <property type="term" value="F:phosphopentomutase activity"/>
    <property type="evidence" value="ECO:0007669"/>
    <property type="project" value="EnsemblFungi"/>
</dbReference>
<dbReference type="Pfam" id="PF00408">
    <property type="entry name" value="PGM_PMM_IV"/>
    <property type="match status" value="1"/>
</dbReference>
<comment type="subcellular location">
    <subcellularLocation>
        <location evidence="2">Cytoplasm</location>
    </subcellularLocation>
</comment>